<keyword evidence="2" id="KW-0560">Oxidoreductase</keyword>
<dbReference type="HOGENOM" id="CLU_020336_13_2_4"/>
<proteinExistence type="predicted"/>
<evidence type="ECO:0000313" key="2">
    <source>
        <dbReference type="EMBL" id="AEI79525.1"/>
    </source>
</evidence>
<dbReference type="AlphaFoldDB" id="F8GQY5"/>
<evidence type="ECO:0000313" key="3">
    <source>
        <dbReference type="Proteomes" id="UP000006798"/>
    </source>
</evidence>
<dbReference type="Gene3D" id="3.40.50.1820">
    <property type="entry name" value="alpha/beta hydrolase"/>
    <property type="match status" value="1"/>
</dbReference>
<protein>
    <submittedName>
        <fullName evidence="2">3-oxoacyl-[acyl-carrier-protein] reductase FabG</fullName>
        <ecNumber evidence="2">1.1.1.100</ecNumber>
    </submittedName>
</protein>
<accession>F8GQY5</accession>
<sequence>MHGAPIVGEVAVRLVVRMNDARAGGAAQYAGQTTGDALMSATSQHTPLSPHPNLPVGRFTTTSTGLRLHCLDSGSGEPLVFIHGSGPGASGHSNFRHNAPAFAEAGFRTVVVDLPGYGLSSKPDDVEYTLDFFVAALREQLLALELPRCVLVGNSLGGAIALQYALDFPEHVSRLVMMAPGGVEERETYFQMEGIQRMVSLFTGGHMNPDTMRQLLQLLVHDASLVTDALVDERMAVCSEQPREVLATMKVPNLTARLGEIRCPVLGFWGTEDHFNPASGATKFLAGCADARFVMINRCGHWVMVEHAAYFNRECLGFLADTAQGGAA</sequence>
<dbReference type="KEGG" id="cnc:CNE_2c05450"/>
<feature type="domain" description="AB hydrolase-1" evidence="1">
    <location>
        <begin position="78"/>
        <end position="308"/>
    </location>
</feature>
<dbReference type="InterPro" id="IPR000073">
    <property type="entry name" value="AB_hydrolase_1"/>
</dbReference>
<dbReference type="Proteomes" id="UP000006798">
    <property type="component" value="Chromosome 2"/>
</dbReference>
<dbReference type="PRINTS" id="PR00111">
    <property type="entry name" value="ABHYDROLASE"/>
</dbReference>
<reference evidence="2 3" key="1">
    <citation type="journal article" date="2011" name="J. Bacteriol.">
        <title>Complete genome sequence of the type strain Cupriavidus necator N-1.</title>
        <authorList>
            <person name="Poehlein A."/>
            <person name="Kusian B."/>
            <person name="Friedrich B."/>
            <person name="Daniel R."/>
            <person name="Bowien B."/>
        </authorList>
    </citation>
    <scope>NUCLEOTIDE SEQUENCE [LARGE SCALE GENOMIC DNA]</scope>
    <source>
        <strain evidence="3">ATCC 43291 / DSM 13513 / CCUG 52238 / LMG 8453 / N-1</strain>
    </source>
</reference>
<dbReference type="PANTHER" id="PTHR46438:SF11">
    <property type="entry name" value="LIPASE-RELATED"/>
    <property type="match status" value="1"/>
</dbReference>
<dbReference type="EC" id="1.1.1.100" evidence="2"/>
<evidence type="ECO:0000259" key="1">
    <source>
        <dbReference type="Pfam" id="PF00561"/>
    </source>
</evidence>
<dbReference type="SUPFAM" id="SSF53474">
    <property type="entry name" value="alpha/beta-Hydrolases"/>
    <property type="match status" value="1"/>
</dbReference>
<dbReference type="GO" id="GO:0004316">
    <property type="term" value="F:3-oxoacyl-[acyl-carrier-protein] reductase (NADPH) activity"/>
    <property type="evidence" value="ECO:0007669"/>
    <property type="project" value="UniProtKB-EC"/>
</dbReference>
<name>F8GQY5_CUPNN</name>
<dbReference type="PANTHER" id="PTHR46438">
    <property type="entry name" value="ALPHA/BETA-HYDROLASES SUPERFAMILY PROTEIN"/>
    <property type="match status" value="1"/>
</dbReference>
<dbReference type="Pfam" id="PF00561">
    <property type="entry name" value="Abhydrolase_1"/>
    <property type="match status" value="1"/>
</dbReference>
<organism evidence="2 3">
    <name type="scientific">Cupriavidus necator (strain ATCC 43291 / DSM 13513 / CCUG 52238 / LMG 8453 / N-1)</name>
    <name type="common">Ralstonia eutropha</name>
    <dbReference type="NCBI Taxonomy" id="1042878"/>
    <lineage>
        <taxon>Bacteria</taxon>
        <taxon>Pseudomonadati</taxon>
        <taxon>Pseudomonadota</taxon>
        <taxon>Betaproteobacteria</taxon>
        <taxon>Burkholderiales</taxon>
        <taxon>Burkholderiaceae</taxon>
        <taxon>Cupriavidus</taxon>
    </lineage>
</organism>
<gene>
    <name evidence="2" type="primary">fabG2</name>
    <name evidence="2" type="ordered locus">CNE_2c05450</name>
</gene>
<dbReference type="EMBL" id="CP002878">
    <property type="protein sequence ID" value="AEI79525.1"/>
    <property type="molecule type" value="Genomic_DNA"/>
</dbReference>
<dbReference type="InterPro" id="IPR029058">
    <property type="entry name" value="AB_hydrolase_fold"/>
</dbReference>